<evidence type="ECO:0000313" key="3">
    <source>
        <dbReference type="Proteomes" id="UP001520878"/>
    </source>
</evidence>
<proteinExistence type="predicted"/>
<dbReference type="EMBL" id="JAJEWP010000001">
    <property type="protein sequence ID" value="MCC2615027.1"/>
    <property type="molecule type" value="Genomic_DNA"/>
</dbReference>
<keyword evidence="1" id="KW-0732">Signal</keyword>
<organism evidence="2 3">
    <name type="scientific">Fluctibacter halophilus</name>
    <dbReference type="NCBI Taxonomy" id="226011"/>
    <lineage>
        <taxon>Bacteria</taxon>
        <taxon>Pseudomonadati</taxon>
        <taxon>Pseudomonadota</taxon>
        <taxon>Gammaproteobacteria</taxon>
        <taxon>Alteromonadales</taxon>
        <taxon>Alteromonadaceae</taxon>
        <taxon>Fluctibacter</taxon>
    </lineage>
</organism>
<dbReference type="RefSeq" id="WP_229156940.1">
    <property type="nucleotide sequence ID" value="NZ_JAJEWP010000001.1"/>
</dbReference>
<gene>
    <name evidence="2" type="ORF">LJ739_02070</name>
</gene>
<keyword evidence="3" id="KW-1185">Reference proteome</keyword>
<reference evidence="2 3" key="1">
    <citation type="submission" date="2021-10" db="EMBL/GenBank/DDBJ databases">
        <title>Draft genome of Aestuariibacter halophilus JC2043.</title>
        <authorList>
            <person name="Emsley S.A."/>
            <person name="Pfannmuller K.M."/>
            <person name="Ushijima B."/>
            <person name="Saw J.H."/>
            <person name="Videau P."/>
        </authorList>
    </citation>
    <scope>NUCLEOTIDE SEQUENCE [LARGE SCALE GENOMIC DNA]</scope>
    <source>
        <strain evidence="2 3">JC2043</strain>
    </source>
</reference>
<dbReference type="Proteomes" id="UP001520878">
    <property type="component" value="Unassembled WGS sequence"/>
</dbReference>
<comment type="caution">
    <text evidence="2">The sequence shown here is derived from an EMBL/GenBank/DDBJ whole genome shotgun (WGS) entry which is preliminary data.</text>
</comment>
<evidence type="ECO:0000313" key="2">
    <source>
        <dbReference type="EMBL" id="MCC2615027.1"/>
    </source>
</evidence>
<name>A0ABS8G347_9ALTE</name>
<sequence>MSKFLSVLVLLVCVAFNALDATASHGQHHSNGNDIHGYFHHIGQPHSHDAEDEQQFSVDYSQAAFEHSDPHAEVGMVALITEISGVAQQGPALFDGPMVVPNWDPPYLEDIPPPPKA</sequence>
<feature type="chain" id="PRO_5046623154" evidence="1">
    <location>
        <begin position="21"/>
        <end position="117"/>
    </location>
</feature>
<accession>A0ABS8G347</accession>
<protein>
    <submittedName>
        <fullName evidence="2">Uncharacterized protein</fullName>
    </submittedName>
</protein>
<evidence type="ECO:0000256" key="1">
    <source>
        <dbReference type="SAM" id="SignalP"/>
    </source>
</evidence>
<feature type="signal peptide" evidence="1">
    <location>
        <begin position="1"/>
        <end position="20"/>
    </location>
</feature>